<feature type="domain" description="Transketolase-like pyrimidine-binding" evidence="2">
    <location>
        <begin position="101"/>
        <end position="237"/>
    </location>
</feature>
<dbReference type="InterPro" id="IPR029061">
    <property type="entry name" value="THDP-binding"/>
</dbReference>
<evidence type="ECO:0000259" key="2">
    <source>
        <dbReference type="SMART" id="SM00861"/>
    </source>
</evidence>
<dbReference type="PANTHER" id="PTHR43257">
    <property type="entry name" value="PYRUVATE DEHYDROGENASE E1 COMPONENT BETA SUBUNIT"/>
    <property type="match status" value="1"/>
</dbReference>
<name>A0A0F9Q6Z4_9ZZZZ</name>
<sequence>MNAELASRTDLNKIKKDAENLVLWATKLSTDDSVSPRMDLVKSNELIGEMMFSNGSVDKMEDRTPEVNHPMEENSRVKQISKKERYAFDADGKPFSALKQYQYRDGLFEAMVDRFYKDPTLIAYGEENRDWGGAFAVYRGLTEALPYHRLFNSPISEGAIIGTAIGYGMCGGRVVPEIMYCDFLGRSGDEVFNQLPKWQAMSGNIIKMPVVVRVSVGSKYGAQHSQDWSSLVAHIPG</sequence>
<evidence type="ECO:0000256" key="1">
    <source>
        <dbReference type="ARBA" id="ARBA00023052"/>
    </source>
</evidence>
<dbReference type="SUPFAM" id="SSF52518">
    <property type="entry name" value="Thiamin diphosphate-binding fold (THDP-binding)"/>
    <property type="match status" value="1"/>
</dbReference>
<feature type="non-terminal residue" evidence="3">
    <location>
        <position position="237"/>
    </location>
</feature>
<dbReference type="InterPro" id="IPR005475">
    <property type="entry name" value="Transketolase-like_Pyr-bd"/>
</dbReference>
<accession>A0A0F9Q6Z4</accession>
<keyword evidence="1" id="KW-0786">Thiamine pyrophosphate</keyword>
<dbReference type="EMBL" id="LAZR01005292">
    <property type="protein sequence ID" value="KKN01148.1"/>
    <property type="molecule type" value="Genomic_DNA"/>
</dbReference>
<dbReference type="SMART" id="SM00861">
    <property type="entry name" value="Transket_pyr"/>
    <property type="match status" value="1"/>
</dbReference>
<dbReference type="AlphaFoldDB" id="A0A0F9Q6Z4"/>
<proteinExistence type="predicted"/>
<protein>
    <recommendedName>
        <fullName evidence="2">Transketolase-like pyrimidine-binding domain-containing protein</fullName>
    </recommendedName>
</protein>
<comment type="caution">
    <text evidence="3">The sequence shown here is derived from an EMBL/GenBank/DDBJ whole genome shotgun (WGS) entry which is preliminary data.</text>
</comment>
<reference evidence="3" key="1">
    <citation type="journal article" date="2015" name="Nature">
        <title>Complex archaea that bridge the gap between prokaryotes and eukaryotes.</title>
        <authorList>
            <person name="Spang A."/>
            <person name="Saw J.H."/>
            <person name="Jorgensen S.L."/>
            <person name="Zaremba-Niedzwiedzka K."/>
            <person name="Martijn J."/>
            <person name="Lind A.E."/>
            <person name="van Eijk R."/>
            <person name="Schleper C."/>
            <person name="Guy L."/>
            <person name="Ettema T.J."/>
        </authorList>
    </citation>
    <scope>NUCLEOTIDE SEQUENCE</scope>
</reference>
<dbReference type="Gene3D" id="3.40.50.970">
    <property type="match status" value="1"/>
</dbReference>
<dbReference type="Pfam" id="PF02779">
    <property type="entry name" value="Transket_pyr"/>
    <property type="match status" value="1"/>
</dbReference>
<gene>
    <name evidence="3" type="ORF">LCGC14_1130560</name>
</gene>
<dbReference type="PANTHER" id="PTHR43257:SF2">
    <property type="entry name" value="PYRUVATE DEHYDROGENASE E1 COMPONENT SUBUNIT BETA"/>
    <property type="match status" value="1"/>
</dbReference>
<organism evidence="3">
    <name type="scientific">marine sediment metagenome</name>
    <dbReference type="NCBI Taxonomy" id="412755"/>
    <lineage>
        <taxon>unclassified sequences</taxon>
        <taxon>metagenomes</taxon>
        <taxon>ecological metagenomes</taxon>
    </lineage>
</organism>
<evidence type="ECO:0000313" key="3">
    <source>
        <dbReference type="EMBL" id="KKN01148.1"/>
    </source>
</evidence>